<accession>A0A3Q9R524</accession>
<keyword evidence="1" id="KW-0175">Coiled coil</keyword>
<reference evidence="2 3" key="1">
    <citation type="submission" date="2018-10" db="EMBL/GenBank/DDBJ databases">
        <authorList>
            <person name="Soria N.A."/>
            <person name="Batley M.G."/>
            <person name="Hanafy A."/>
            <person name="Singh N."/>
            <person name="Shaffer C.D."/>
            <person name="Weston-Hafer K.A."/>
            <person name="Russell D.A."/>
            <person name="Pope W.H."/>
            <person name="Jacobs-Sera D."/>
            <person name="Hendrix R.W."/>
            <person name="Hatfull G.F."/>
        </authorList>
    </citation>
    <scope>NUCLEOTIDE SEQUENCE [LARGE SCALE GENOMIC DNA]</scope>
</reference>
<dbReference type="RefSeq" id="YP_009842686.1">
    <property type="nucleotide sequence ID" value="NC_048742.1"/>
</dbReference>
<dbReference type="KEGG" id="vg:55612946"/>
<evidence type="ECO:0000313" key="2">
    <source>
        <dbReference type="EMBL" id="AZU97301.1"/>
    </source>
</evidence>
<feature type="coiled-coil region" evidence="1">
    <location>
        <begin position="6"/>
        <end position="33"/>
    </location>
</feature>
<name>A0A3Q9R524_9CAUD</name>
<dbReference type="GeneID" id="55612946"/>
<protein>
    <submittedName>
        <fullName evidence="2">Uncharacterized protein</fullName>
    </submittedName>
</protein>
<sequence>MDAITRKIALAELRKLKAREAEYRAEVDEWYRAGDGRSPRWITRPNGRRVNVGGKGYAFPYCEHGSSLWTDYDNICGGCEDGYSVYQLALWSAQEKVSEYNKRADWLLSAPDAFRHSDMYRDLIDWVVAPIQ</sequence>
<dbReference type="EMBL" id="MK061412">
    <property type="protein sequence ID" value="AZU97301.1"/>
    <property type="molecule type" value="Genomic_DNA"/>
</dbReference>
<dbReference type="Proteomes" id="UP000284334">
    <property type="component" value="Segment"/>
</dbReference>
<gene>
    <name evidence="2" type="primary">256</name>
    <name evidence="2" type="ORF">SEA_GILSON_256</name>
</gene>
<proteinExistence type="predicted"/>
<evidence type="ECO:0000313" key="3">
    <source>
        <dbReference type="Proteomes" id="UP000284334"/>
    </source>
</evidence>
<evidence type="ECO:0000256" key="1">
    <source>
        <dbReference type="SAM" id="Coils"/>
    </source>
</evidence>
<organism evidence="2 3">
    <name type="scientific">Streptomyces phage Gilson</name>
    <dbReference type="NCBI Taxonomy" id="2488789"/>
    <lineage>
        <taxon>Viruses</taxon>
        <taxon>Duplodnaviria</taxon>
        <taxon>Heunggongvirae</taxon>
        <taxon>Uroviricota</taxon>
        <taxon>Caudoviricetes</taxon>
        <taxon>Stanwilliamsviridae</taxon>
        <taxon>Loccivirinae</taxon>
        <taxon>Gilsonvirus</taxon>
        <taxon>Gilsonvirus gilson</taxon>
    </lineage>
</organism>
<keyword evidence="3" id="KW-1185">Reference proteome</keyword>